<proteinExistence type="inferred from homology"/>
<dbReference type="CDD" id="cd07343">
    <property type="entry name" value="M48A_Zmpste24p_like"/>
    <property type="match status" value="1"/>
</dbReference>
<dbReference type="PANTHER" id="PTHR10120">
    <property type="entry name" value="CAAX PRENYL PROTEASE 1"/>
    <property type="match status" value="1"/>
</dbReference>
<sequence length="422" mass="47130">MNLRRILAFAPLLALLAAPICAHAAGSGFDAEQATRAWLDTIPPEARARSNAYYEGGYWLQLADLMYGLVLAWLFLRGGLSARLRNLSERLTRRTALQNMAYAVQYLVLAALLTLPLNWYEGYWREHAYGMSNQGALDWAFDQLKGLLVSILFLAPAVAAIWAAIRRAPKTWWLWGSGIATVFLMIGIVIGPVFIAPLFNDYKPLAAGPIRDDILSLARANQVPATEVYEFDASRQTKRISANVSGFLGTERISLNDNLLKRTSPAEIRAVMGHEIGHYALNHIYKHLLAFTVLTVIGFALARWMMDRLIARFGTAWGLRGIGDVAALPLLFAVFSVLGFVGTPINNTIIRTAEFEADLYGLNAAREPDGFAQVAVQLAEYRKMEPAAWEEFIFYDHPSGRTRIRTAMQWKAEHLNDTQRTQ</sequence>
<evidence type="ECO:0000259" key="9">
    <source>
        <dbReference type="Pfam" id="PF01435"/>
    </source>
</evidence>
<gene>
    <name evidence="11" type="ORF">JY500_16130</name>
</gene>
<keyword evidence="7" id="KW-0472">Membrane</keyword>
<evidence type="ECO:0000313" key="12">
    <source>
        <dbReference type="Proteomes" id="UP000663570"/>
    </source>
</evidence>
<feature type="transmembrane region" description="Helical" evidence="7">
    <location>
        <begin position="58"/>
        <end position="80"/>
    </location>
</feature>
<evidence type="ECO:0000259" key="10">
    <source>
        <dbReference type="Pfam" id="PF16491"/>
    </source>
</evidence>
<dbReference type="Pfam" id="PF16491">
    <property type="entry name" value="Peptidase_M48_N"/>
    <property type="match status" value="1"/>
</dbReference>
<keyword evidence="8" id="KW-0732">Signal</keyword>
<dbReference type="Proteomes" id="UP000663570">
    <property type="component" value="Chromosome"/>
</dbReference>
<feature type="chain" id="PRO_5046484283" evidence="8">
    <location>
        <begin position="25"/>
        <end position="422"/>
    </location>
</feature>
<feature type="transmembrane region" description="Helical" evidence="7">
    <location>
        <begin position="317"/>
        <end position="341"/>
    </location>
</feature>
<evidence type="ECO:0000256" key="3">
    <source>
        <dbReference type="ARBA" id="ARBA00022801"/>
    </source>
</evidence>
<dbReference type="Gene3D" id="3.30.2010.10">
    <property type="entry name" value="Metalloproteases ('zincins'), catalytic domain"/>
    <property type="match status" value="1"/>
</dbReference>
<feature type="signal peptide" evidence="8">
    <location>
        <begin position="1"/>
        <end position="24"/>
    </location>
</feature>
<dbReference type="InterPro" id="IPR032456">
    <property type="entry name" value="Peptidase_M48_N"/>
</dbReference>
<evidence type="ECO:0000256" key="6">
    <source>
        <dbReference type="RuleBase" id="RU003983"/>
    </source>
</evidence>
<evidence type="ECO:0000256" key="8">
    <source>
        <dbReference type="SAM" id="SignalP"/>
    </source>
</evidence>
<comment type="cofactor">
    <cofactor evidence="6">
        <name>Zn(2+)</name>
        <dbReference type="ChEBI" id="CHEBI:29105"/>
    </cofactor>
    <text evidence="6">Binds 1 zinc ion per subunit.</text>
</comment>
<name>A0ABX7M5L7_9RHOO</name>
<evidence type="ECO:0000256" key="7">
    <source>
        <dbReference type="SAM" id="Phobius"/>
    </source>
</evidence>
<feature type="transmembrane region" description="Helical" evidence="7">
    <location>
        <begin position="101"/>
        <end position="120"/>
    </location>
</feature>
<keyword evidence="12" id="KW-1185">Reference proteome</keyword>
<dbReference type="Pfam" id="PF01435">
    <property type="entry name" value="Peptidase_M48"/>
    <property type="match status" value="1"/>
</dbReference>
<evidence type="ECO:0000256" key="5">
    <source>
        <dbReference type="ARBA" id="ARBA00023049"/>
    </source>
</evidence>
<keyword evidence="7" id="KW-1133">Transmembrane helix</keyword>
<feature type="transmembrane region" description="Helical" evidence="7">
    <location>
        <begin position="172"/>
        <end position="195"/>
    </location>
</feature>
<organism evidence="11 12">
    <name type="scientific">Niveibacterium microcysteis</name>
    <dbReference type="NCBI Taxonomy" id="2811415"/>
    <lineage>
        <taxon>Bacteria</taxon>
        <taxon>Pseudomonadati</taxon>
        <taxon>Pseudomonadota</taxon>
        <taxon>Betaproteobacteria</taxon>
        <taxon>Rhodocyclales</taxon>
        <taxon>Rhodocyclaceae</taxon>
        <taxon>Niveibacterium</taxon>
    </lineage>
</organism>
<dbReference type="InterPro" id="IPR001915">
    <property type="entry name" value="Peptidase_M48"/>
</dbReference>
<feature type="transmembrane region" description="Helical" evidence="7">
    <location>
        <begin position="147"/>
        <end position="165"/>
    </location>
</feature>
<protein>
    <submittedName>
        <fullName evidence="11">M48 family metallopeptidase</fullName>
    </submittedName>
</protein>
<evidence type="ECO:0000256" key="2">
    <source>
        <dbReference type="ARBA" id="ARBA00022723"/>
    </source>
</evidence>
<evidence type="ECO:0000313" key="11">
    <source>
        <dbReference type="EMBL" id="QSI75994.1"/>
    </source>
</evidence>
<keyword evidence="4 6" id="KW-0862">Zinc</keyword>
<keyword evidence="1 6" id="KW-0645">Protease</keyword>
<keyword evidence="7" id="KW-0812">Transmembrane</keyword>
<dbReference type="RefSeq" id="WP_206253806.1">
    <property type="nucleotide sequence ID" value="NZ_CP071060.1"/>
</dbReference>
<feature type="domain" description="Peptidase M48" evidence="9">
    <location>
        <begin position="208"/>
        <end position="410"/>
    </location>
</feature>
<keyword evidence="3 6" id="KW-0378">Hydrolase</keyword>
<feature type="transmembrane region" description="Helical" evidence="7">
    <location>
        <begin position="284"/>
        <end position="305"/>
    </location>
</feature>
<evidence type="ECO:0000256" key="1">
    <source>
        <dbReference type="ARBA" id="ARBA00022670"/>
    </source>
</evidence>
<feature type="domain" description="CAAX prenyl protease 1 N-terminal" evidence="10">
    <location>
        <begin position="40"/>
        <end position="200"/>
    </location>
</feature>
<keyword evidence="5 6" id="KW-0482">Metalloprotease</keyword>
<reference evidence="11 12" key="1">
    <citation type="submission" date="2021-02" db="EMBL/GenBank/DDBJ databases">
        <title>Niveibacterium changnyeongensis HC41.</title>
        <authorList>
            <person name="Kang M."/>
        </authorList>
    </citation>
    <scope>NUCLEOTIDE SEQUENCE [LARGE SCALE GENOMIC DNA]</scope>
    <source>
        <strain evidence="11 12">HC41</strain>
    </source>
</reference>
<dbReference type="EMBL" id="CP071060">
    <property type="protein sequence ID" value="QSI75994.1"/>
    <property type="molecule type" value="Genomic_DNA"/>
</dbReference>
<accession>A0ABX7M5L7</accession>
<keyword evidence="2" id="KW-0479">Metal-binding</keyword>
<evidence type="ECO:0000256" key="4">
    <source>
        <dbReference type="ARBA" id="ARBA00022833"/>
    </source>
</evidence>
<comment type="similarity">
    <text evidence="6">Belongs to the peptidase M48 family.</text>
</comment>
<dbReference type="InterPro" id="IPR027057">
    <property type="entry name" value="CAXX_Prtase_1"/>
</dbReference>